<organism evidence="1 2">
    <name type="scientific">Flagellimonas maritima</name>
    <dbReference type="NCBI Taxonomy" id="1383885"/>
    <lineage>
        <taxon>Bacteria</taxon>
        <taxon>Pseudomonadati</taxon>
        <taxon>Bacteroidota</taxon>
        <taxon>Flavobacteriia</taxon>
        <taxon>Flavobacteriales</taxon>
        <taxon>Flavobacteriaceae</taxon>
        <taxon>Flagellimonas</taxon>
    </lineage>
</organism>
<evidence type="ECO:0000313" key="1">
    <source>
        <dbReference type="EMBL" id="AWX45122.1"/>
    </source>
</evidence>
<dbReference type="RefSeq" id="WP_112378539.1">
    <property type="nucleotide sequence ID" value="NZ_CP030104.1"/>
</dbReference>
<gene>
    <name evidence="1" type="ORF">HME9304_02132</name>
</gene>
<dbReference type="Proteomes" id="UP000248536">
    <property type="component" value="Chromosome"/>
</dbReference>
<keyword evidence="2" id="KW-1185">Reference proteome</keyword>
<evidence type="ECO:0000313" key="2">
    <source>
        <dbReference type="Proteomes" id="UP000248536"/>
    </source>
</evidence>
<dbReference type="KEGG" id="spon:HME9304_02132"/>
<dbReference type="EMBL" id="CP030104">
    <property type="protein sequence ID" value="AWX45122.1"/>
    <property type="molecule type" value="Genomic_DNA"/>
</dbReference>
<sequence>MKKIVLITVFIGTLFSSCKVNNALVSEKIVDCIDEGVKPKRELFGYPISQYTVDTFTNFEEYLLTKGYIFSSSKQDYRRFIDDVITNPEKYKDIYDHVYNHDQYLDTKIIYNPDFVLLYCPSTILEKEKNDVLSKQLEIMQNVLETTYGDKESVDKLFAATPSENFKYLAFKIPVMYMVLLKVTQFHIPKG</sequence>
<name>A0A2Z4LTP4_9FLAO</name>
<reference evidence="1 2" key="1">
    <citation type="submission" date="2018-06" db="EMBL/GenBank/DDBJ databases">
        <title>Spongiibacterium sp. HME9304 Genome sequencing and assembly.</title>
        <authorList>
            <person name="Kang H."/>
            <person name="Kim H."/>
            <person name="Joh K."/>
        </authorList>
    </citation>
    <scope>NUCLEOTIDE SEQUENCE [LARGE SCALE GENOMIC DNA]</scope>
    <source>
        <strain evidence="1 2">HME9304</strain>
    </source>
</reference>
<proteinExistence type="predicted"/>
<dbReference type="AlphaFoldDB" id="A0A2Z4LTP4"/>
<protein>
    <recommendedName>
        <fullName evidence="3">Lipoprotein</fullName>
    </recommendedName>
</protein>
<dbReference type="PROSITE" id="PS51257">
    <property type="entry name" value="PROKAR_LIPOPROTEIN"/>
    <property type="match status" value="1"/>
</dbReference>
<evidence type="ECO:0008006" key="3">
    <source>
        <dbReference type="Google" id="ProtNLM"/>
    </source>
</evidence>
<accession>A0A2Z4LTP4</accession>